<dbReference type="AlphaFoldDB" id="A0AAD7V3M8"/>
<dbReference type="SUPFAM" id="SSF48452">
    <property type="entry name" value="TPR-like"/>
    <property type="match status" value="1"/>
</dbReference>
<organism evidence="1 2">
    <name type="scientific">Lichtheimia ornata</name>
    <dbReference type="NCBI Taxonomy" id="688661"/>
    <lineage>
        <taxon>Eukaryota</taxon>
        <taxon>Fungi</taxon>
        <taxon>Fungi incertae sedis</taxon>
        <taxon>Mucoromycota</taxon>
        <taxon>Mucoromycotina</taxon>
        <taxon>Mucoromycetes</taxon>
        <taxon>Mucorales</taxon>
        <taxon>Lichtheimiaceae</taxon>
        <taxon>Lichtheimia</taxon>
    </lineage>
</organism>
<protein>
    <recommendedName>
        <fullName evidence="3">F-box domain-containing protein</fullName>
    </recommendedName>
</protein>
<evidence type="ECO:0000313" key="2">
    <source>
        <dbReference type="Proteomes" id="UP001234581"/>
    </source>
</evidence>
<sequence length="649" mass="73682">MTDSIWNDLCQQPVITASTEKYTTLVTNATTQLRQPIDSIMTTLNERAMALSKCANFEAALRDANTMQQLSPSSPIGYLCEATIFNEQGKWRQAIDTCNKGFNVVDTNDAHYAMLQRAKADAEDSASKRIDFIKELPVDIVTSTLIPMLVDDFCLESLTPCPYLHVSHVWRDSILQCSGELHFHTSYSEEEEDVEKCAQLVRFARHINSLHVRRYSKGTWLSDLLRHNEFSSLRGLSVNGIPISNMDDFVRALGCVGDTLTHLTIHEGDHGRLSFVDILTTCSNLNWLTISQHNGGDFSSLPTTTWPNITTLSIEVTEEYLTRDQIIRICKCFPSLKKFQLHPCQGVGSALLIPQYCPLLTSVELEIYMFLAGVTYMNEVTGSESLTMTKFSVTIEHLAGIGSILTQHHTSLEAIDWNIYHEEDHEELRHIQYPRLKRLSLHTSGSWMLHNAPILEELNMSSKAINADPAILDAIPPCLRKLEFKFGDGIEFDNQDGIVQYLHRVSQKCLLLEFAITFTDANSFRCVLDAIPCLSKLERLIISVRAKWDAYHMERFLDNLVNGCPHLSCLDIDCVNAPPTYSLDSLKRLDRLKQLAFSIEGTDGYDSFWQALRTFSQLKLIQVYHATPLYKSVIRHLKQHRRDLKVIFV</sequence>
<accession>A0AAD7V3M8</accession>
<proteinExistence type="predicted"/>
<dbReference type="Gene3D" id="3.80.10.10">
    <property type="entry name" value="Ribonuclease Inhibitor"/>
    <property type="match status" value="1"/>
</dbReference>
<dbReference type="GeneID" id="83213700"/>
<name>A0AAD7V3M8_9FUNG</name>
<dbReference type="SUPFAM" id="SSF52047">
    <property type="entry name" value="RNI-like"/>
    <property type="match status" value="1"/>
</dbReference>
<dbReference type="RefSeq" id="XP_058342931.1">
    <property type="nucleotide sequence ID" value="XM_058486319.1"/>
</dbReference>
<comment type="caution">
    <text evidence="1">The sequence shown here is derived from an EMBL/GenBank/DDBJ whole genome shotgun (WGS) entry which is preliminary data.</text>
</comment>
<dbReference type="Proteomes" id="UP001234581">
    <property type="component" value="Unassembled WGS sequence"/>
</dbReference>
<dbReference type="Gene3D" id="1.25.40.10">
    <property type="entry name" value="Tetratricopeptide repeat domain"/>
    <property type="match status" value="1"/>
</dbReference>
<dbReference type="InterPro" id="IPR011990">
    <property type="entry name" value="TPR-like_helical_dom_sf"/>
</dbReference>
<dbReference type="EMBL" id="JARTCD010000027">
    <property type="protein sequence ID" value="KAJ8658018.1"/>
    <property type="molecule type" value="Genomic_DNA"/>
</dbReference>
<keyword evidence="2" id="KW-1185">Reference proteome</keyword>
<evidence type="ECO:0008006" key="3">
    <source>
        <dbReference type="Google" id="ProtNLM"/>
    </source>
</evidence>
<reference evidence="1 2" key="1">
    <citation type="submission" date="2023-03" db="EMBL/GenBank/DDBJ databases">
        <title>Genome sequence of Lichtheimia ornata CBS 291.66.</title>
        <authorList>
            <person name="Mohabir J.T."/>
            <person name="Shea T.P."/>
            <person name="Kurbessoian T."/>
            <person name="Berby B."/>
            <person name="Fontaine J."/>
            <person name="Livny J."/>
            <person name="Gnirke A."/>
            <person name="Stajich J.E."/>
            <person name="Cuomo C.A."/>
        </authorList>
    </citation>
    <scope>NUCLEOTIDE SEQUENCE [LARGE SCALE GENOMIC DNA]</scope>
    <source>
        <strain evidence="1">CBS 291.66</strain>
    </source>
</reference>
<evidence type="ECO:0000313" key="1">
    <source>
        <dbReference type="EMBL" id="KAJ8658018.1"/>
    </source>
</evidence>
<dbReference type="InterPro" id="IPR032675">
    <property type="entry name" value="LRR_dom_sf"/>
</dbReference>
<gene>
    <name evidence="1" type="ORF">O0I10_006289</name>
</gene>